<sequence>MKMGIGFNMNRINPNQTQVFFEDGRYETLTDAELEAFLSEASLSEREETNGQDLLN</sequence>
<organism evidence="1 2">
    <name type="scientific">Mesobacillus boroniphilus JCM 21738</name>
    <dbReference type="NCBI Taxonomy" id="1294265"/>
    <lineage>
        <taxon>Bacteria</taxon>
        <taxon>Bacillati</taxon>
        <taxon>Bacillota</taxon>
        <taxon>Bacilli</taxon>
        <taxon>Bacillales</taxon>
        <taxon>Bacillaceae</taxon>
        <taxon>Mesobacillus</taxon>
    </lineage>
</organism>
<keyword evidence="2" id="KW-1185">Reference proteome</keyword>
<dbReference type="AlphaFoldDB" id="W4RK75"/>
<protein>
    <submittedName>
        <fullName evidence="1">Uncharacterized protein</fullName>
    </submittedName>
</protein>
<dbReference type="Proteomes" id="UP000018949">
    <property type="component" value="Unassembled WGS sequence"/>
</dbReference>
<comment type="caution">
    <text evidence="1">The sequence shown here is derived from an EMBL/GenBank/DDBJ whole genome shotgun (WGS) entry which is preliminary data.</text>
</comment>
<dbReference type="EMBL" id="BAUW01000007">
    <property type="protein sequence ID" value="GAE44293.1"/>
    <property type="molecule type" value="Genomic_DNA"/>
</dbReference>
<name>W4RK75_9BACI</name>
<gene>
    <name evidence="1" type="ORF">JCM21738_990</name>
</gene>
<proteinExistence type="predicted"/>
<reference evidence="1 2" key="1">
    <citation type="submission" date="2013-12" db="EMBL/GenBank/DDBJ databases">
        <title>NBRP : Genome information of microbial organism related human and environment.</title>
        <authorList>
            <person name="Hattori M."/>
            <person name="Oshima K."/>
            <person name="Inaba H."/>
            <person name="Suda W."/>
            <person name="Sakamoto M."/>
            <person name="Iino T."/>
            <person name="Kitahara M."/>
            <person name="Oshida Y."/>
            <person name="Iida T."/>
            <person name="Kudo T."/>
            <person name="Itoh T."/>
            <person name="Ahmed I."/>
            <person name="Ohkuma M."/>
        </authorList>
    </citation>
    <scope>NUCLEOTIDE SEQUENCE [LARGE SCALE GENOMIC DNA]</scope>
    <source>
        <strain evidence="1 2">JCM 21738</strain>
    </source>
</reference>
<evidence type="ECO:0000313" key="2">
    <source>
        <dbReference type="Proteomes" id="UP000018949"/>
    </source>
</evidence>
<dbReference type="eggNOG" id="ENOG5030DH8">
    <property type="taxonomic scope" value="Bacteria"/>
</dbReference>
<evidence type="ECO:0000313" key="1">
    <source>
        <dbReference type="EMBL" id="GAE44293.1"/>
    </source>
</evidence>
<accession>W4RK75</accession>